<feature type="chain" id="PRO_5044337718" evidence="1">
    <location>
        <begin position="23"/>
        <end position="159"/>
    </location>
</feature>
<accession>A0AB39W5U3</accession>
<feature type="signal peptide" evidence="1">
    <location>
        <begin position="1"/>
        <end position="22"/>
    </location>
</feature>
<gene>
    <name evidence="2" type="ORF">AB3G34_03215</name>
</gene>
<keyword evidence="1" id="KW-0732">Signal</keyword>
<dbReference type="EMBL" id="CP165625">
    <property type="protein sequence ID" value="XDU96122.1"/>
    <property type="molecule type" value="Genomic_DNA"/>
</dbReference>
<dbReference type="RefSeq" id="WP_367751987.1">
    <property type="nucleotide sequence ID" value="NZ_CP165625.1"/>
</dbReference>
<evidence type="ECO:0000313" key="2">
    <source>
        <dbReference type="EMBL" id="XDU96122.1"/>
    </source>
</evidence>
<dbReference type="AlphaFoldDB" id="A0AB39W5U3"/>
<protein>
    <submittedName>
        <fullName evidence="2">Uncharacterized protein</fullName>
    </submittedName>
</protein>
<sequence>MKTIHSLLVLTLVLLSINSVSAQYGNNGYGGYGNGYGGGGYGGGRMGQMSQLNQGPSHDKPKEIPVEVTVGKIMEKLKLELDLDALQEIAISNVLIESIRSQGILIKGETSQEQKIEEIKALSETTDRKINEFLNEDQKVKYKALNEESNSKKRSRRNR</sequence>
<evidence type="ECO:0000256" key="1">
    <source>
        <dbReference type="SAM" id="SignalP"/>
    </source>
</evidence>
<reference evidence="2" key="1">
    <citation type="submission" date="2024-07" db="EMBL/GenBank/DDBJ databases">
        <authorList>
            <person name="Biller S.J."/>
        </authorList>
    </citation>
    <scope>NUCLEOTIDE SEQUENCE</scope>
    <source>
        <strain evidence="2">WC2409</strain>
    </source>
</reference>
<name>A0AB39W5U3_9FLAO</name>
<proteinExistence type="predicted"/>
<organism evidence="2">
    <name type="scientific">Flavobacterium sp. WC2409</name>
    <dbReference type="NCBI Taxonomy" id="3234139"/>
    <lineage>
        <taxon>Bacteria</taxon>
        <taxon>Pseudomonadati</taxon>
        <taxon>Bacteroidota</taxon>
        <taxon>Flavobacteriia</taxon>
        <taxon>Flavobacteriales</taxon>
        <taxon>Flavobacteriaceae</taxon>
        <taxon>Flavobacterium</taxon>
    </lineage>
</organism>